<evidence type="ECO:0000313" key="3">
    <source>
        <dbReference type="EMBL" id="VCW75856.1"/>
    </source>
</evidence>
<feature type="non-terminal residue" evidence="3">
    <location>
        <position position="87"/>
    </location>
</feature>
<feature type="chain" id="PRO_5040837911" description="Secreted protein" evidence="2">
    <location>
        <begin position="17"/>
        <end position="87"/>
    </location>
</feature>
<dbReference type="Proteomes" id="UP000269945">
    <property type="component" value="Unassembled WGS sequence"/>
</dbReference>
<feature type="region of interest" description="Disordered" evidence="1">
    <location>
        <begin position="25"/>
        <end position="73"/>
    </location>
</feature>
<gene>
    <name evidence="3" type="ORF">BN2614_LOCUS1</name>
</gene>
<evidence type="ECO:0000313" key="4">
    <source>
        <dbReference type="Proteomes" id="UP000269945"/>
    </source>
</evidence>
<feature type="signal peptide" evidence="2">
    <location>
        <begin position="1"/>
        <end position="16"/>
    </location>
</feature>
<evidence type="ECO:0000256" key="1">
    <source>
        <dbReference type="SAM" id="MobiDB-lite"/>
    </source>
</evidence>
<dbReference type="EMBL" id="CYRY02006865">
    <property type="protein sequence ID" value="VCW75856.1"/>
    <property type="molecule type" value="Genomic_DNA"/>
</dbReference>
<accession>A0A9X9PXK3</accession>
<keyword evidence="4" id="KW-1185">Reference proteome</keyword>
<organism evidence="3 4">
    <name type="scientific">Gulo gulo</name>
    <name type="common">Wolverine</name>
    <name type="synonym">Gluton</name>
    <dbReference type="NCBI Taxonomy" id="48420"/>
    <lineage>
        <taxon>Eukaryota</taxon>
        <taxon>Metazoa</taxon>
        <taxon>Chordata</taxon>
        <taxon>Craniata</taxon>
        <taxon>Vertebrata</taxon>
        <taxon>Euteleostomi</taxon>
        <taxon>Mammalia</taxon>
        <taxon>Eutheria</taxon>
        <taxon>Laurasiatheria</taxon>
        <taxon>Carnivora</taxon>
        <taxon>Caniformia</taxon>
        <taxon>Musteloidea</taxon>
        <taxon>Mustelidae</taxon>
        <taxon>Guloninae</taxon>
        <taxon>Gulo</taxon>
    </lineage>
</organism>
<keyword evidence="2" id="KW-0732">Signal</keyword>
<proteinExistence type="predicted"/>
<protein>
    <recommendedName>
        <fullName evidence="5">Secreted protein</fullName>
    </recommendedName>
</protein>
<evidence type="ECO:0000256" key="2">
    <source>
        <dbReference type="SAM" id="SignalP"/>
    </source>
</evidence>
<comment type="caution">
    <text evidence="3">The sequence shown here is derived from an EMBL/GenBank/DDBJ whole genome shotgun (WGS) entry which is preliminary data.</text>
</comment>
<reference evidence="3 4" key="1">
    <citation type="submission" date="2018-10" db="EMBL/GenBank/DDBJ databases">
        <authorList>
            <person name="Ekblom R."/>
            <person name="Jareborg N."/>
        </authorList>
    </citation>
    <scope>NUCLEOTIDE SEQUENCE [LARGE SCALE GENOMIC DNA]</scope>
    <source>
        <tissue evidence="3">Muscle</tissue>
    </source>
</reference>
<name>A0A9X9PXK3_GULGU</name>
<evidence type="ECO:0008006" key="5">
    <source>
        <dbReference type="Google" id="ProtNLM"/>
    </source>
</evidence>
<dbReference type="AlphaFoldDB" id="A0A9X9PXK3"/>
<sequence>MCFLCALARWTGSCLMELTILGADGPKEPLTAARQGPRIQEGEPPRGPVCLGGRAGEGRRGVPKTQAVKKKTNKQKKKTQCVCTTEV</sequence>